<evidence type="ECO:0000313" key="1">
    <source>
        <dbReference type="EMBL" id="KAG0656621.1"/>
    </source>
</evidence>
<proteinExistence type="predicted"/>
<evidence type="ECO:0000313" key="2">
    <source>
        <dbReference type="Proteomes" id="UP000777482"/>
    </source>
</evidence>
<name>A0A9P6VXQ9_RHOMI</name>
<dbReference type="Proteomes" id="UP000777482">
    <property type="component" value="Unassembled WGS sequence"/>
</dbReference>
<dbReference type="AlphaFoldDB" id="A0A9P6VXQ9"/>
<organism evidence="1 2">
    <name type="scientific">Rhodotorula mucilaginosa</name>
    <name type="common">Yeast</name>
    <name type="synonym">Rhodotorula rubra</name>
    <dbReference type="NCBI Taxonomy" id="5537"/>
    <lineage>
        <taxon>Eukaryota</taxon>
        <taxon>Fungi</taxon>
        <taxon>Dikarya</taxon>
        <taxon>Basidiomycota</taxon>
        <taxon>Pucciniomycotina</taxon>
        <taxon>Microbotryomycetes</taxon>
        <taxon>Sporidiobolales</taxon>
        <taxon>Sporidiobolaceae</taxon>
        <taxon>Rhodotorula</taxon>
    </lineage>
</organism>
<comment type="caution">
    <text evidence="1">The sequence shown here is derived from an EMBL/GenBank/DDBJ whole genome shotgun (WGS) entry which is preliminary data.</text>
</comment>
<dbReference type="EMBL" id="PUHQ01000094">
    <property type="protein sequence ID" value="KAG0656621.1"/>
    <property type="molecule type" value="Genomic_DNA"/>
</dbReference>
<sequence length="95" mass="10558">MCKQLRLDCVRAGDLAHVARCIGHSLERLDIWALAETAHEAPPPVFAALHHLTLPRSATTVCLSALFDPATPLETVMIYELSVENFADLQQFYEP</sequence>
<protein>
    <submittedName>
        <fullName evidence="1">Uncharacterized protein</fullName>
    </submittedName>
</protein>
<reference evidence="1 2" key="1">
    <citation type="submission" date="2020-11" db="EMBL/GenBank/DDBJ databases">
        <title>Kefir isolates.</title>
        <authorList>
            <person name="Marcisauskas S."/>
            <person name="Kim Y."/>
            <person name="Blasche S."/>
        </authorList>
    </citation>
    <scope>NUCLEOTIDE SEQUENCE [LARGE SCALE GENOMIC DNA]</scope>
    <source>
        <strain evidence="1 2">KR</strain>
    </source>
</reference>
<accession>A0A9P6VXQ9</accession>
<keyword evidence="2" id="KW-1185">Reference proteome</keyword>
<gene>
    <name evidence="1" type="ORF">C6P46_007025</name>
</gene>